<feature type="compositionally biased region" description="Basic and acidic residues" evidence="1">
    <location>
        <begin position="72"/>
        <end position="83"/>
    </location>
</feature>
<evidence type="ECO:0000313" key="3">
    <source>
        <dbReference type="Proteomes" id="UP001163046"/>
    </source>
</evidence>
<feature type="region of interest" description="Disordered" evidence="1">
    <location>
        <begin position="72"/>
        <end position="91"/>
    </location>
</feature>
<proteinExistence type="predicted"/>
<evidence type="ECO:0000256" key="1">
    <source>
        <dbReference type="SAM" id="MobiDB-lite"/>
    </source>
</evidence>
<name>A0A9W9ZKC8_9CNID</name>
<sequence length="141" mass="15351">RNCPLSRTSKYESHGEVKSSWRLHLEAAFLVDLMPTLNASRGTQAFSVQKTQCHCPVHPLSDGCERGVDVVKNTDKERERGGDDSTGSSGSELCRVLLGVYDNAPSRKSSEILDEEQALVSAVLSSLLALSHSAKNCSFTR</sequence>
<reference evidence="2" key="1">
    <citation type="submission" date="2023-01" db="EMBL/GenBank/DDBJ databases">
        <title>Genome assembly of the deep-sea coral Lophelia pertusa.</title>
        <authorList>
            <person name="Herrera S."/>
            <person name="Cordes E."/>
        </authorList>
    </citation>
    <scope>NUCLEOTIDE SEQUENCE</scope>
    <source>
        <strain evidence="2">USNM1676648</strain>
        <tissue evidence="2">Polyp</tissue>
    </source>
</reference>
<organism evidence="2 3">
    <name type="scientific">Desmophyllum pertusum</name>
    <dbReference type="NCBI Taxonomy" id="174260"/>
    <lineage>
        <taxon>Eukaryota</taxon>
        <taxon>Metazoa</taxon>
        <taxon>Cnidaria</taxon>
        <taxon>Anthozoa</taxon>
        <taxon>Hexacorallia</taxon>
        <taxon>Scleractinia</taxon>
        <taxon>Caryophylliina</taxon>
        <taxon>Caryophylliidae</taxon>
        <taxon>Desmophyllum</taxon>
    </lineage>
</organism>
<gene>
    <name evidence="2" type="ORF">OS493_040163</name>
</gene>
<evidence type="ECO:0000313" key="2">
    <source>
        <dbReference type="EMBL" id="KAJ7381609.1"/>
    </source>
</evidence>
<dbReference type="AlphaFoldDB" id="A0A9W9ZKC8"/>
<dbReference type="Proteomes" id="UP001163046">
    <property type="component" value="Unassembled WGS sequence"/>
</dbReference>
<keyword evidence="3" id="KW-1185">Reference proteome</keyword>
<dbReference type="EMBL" id="MU826174">
    <property type="protein sequence ID" value="KAJ7381609.1"/>
    <property type="molecule type" value="Genomic_DNA"/>
</dbReference>
<protein>
    <submittedName>
        <fullName evidence="2">Uncharacterized protein</fullName>
    </submittedName>
</protein>
<feature type="non-terminal residue" evidence="2">
    <location>
        <position position="141"/>
    </location>
</feature>
<accession>A0A9W9ZKC8</accession>
<comment type="caution">
    <text evidence="2">The sequence shown here is derived from an EMBL/GenBank/DDBJ whole genome shotgun (WGS) entry which is preliminary data.</text>
</comment>